<dbReference type="InterPro" id="IPR001631">
    <property type="entry name" value="TopoI"/>
</dbReference>
<evidence type="ECO:0000259" key="9">
    <source>
        <dbReference type="Pfam" id="PF21338"/>
    </source>
</evidence>
<evidence type="ECO:0000256" key="6">
    <source>
        <dbReference type="ARBA" id="ARBA00023235"/>
    </source>
</evidence>
<evidence type="ECO:0000256" key="7">
    <source>
        <dbReference type="SAM" id="MobiDB-lite"/>
    </source>
</evidence>
<dbReference type="Pfam" id="PF21338">
    <property type="entry name" value="Top1B_N_bact"/>
    <property type="match status" value="1"/>
</dbReference>
<dbReference type="Gene3D" id="3.90.15.10">
    <property type="entry name" value="Topoisomerase I, Chain A, domain 3"/>
    <property type="match status" value="1"/>
</dbReference>
<accession>A0ABY6B5T4</accession>
<evidence type="ECO:0000256" key="1">
    <source>
        <dbReference type="ARBA" id="ARBA00000213"/>
    </source>
</evidence>
<keyword evidence="11" id="KW-1185">Reference proteome</keyword>
<dbReference type="Proteomes" id="UP001064933">
    <property type="component" value="Chromosome"/>
</dbReference>
<feature type="domain" description="DNA topoisomerase IB N-terminal" evidence="9">
    <location>
        <begin position="21"/>
        <end position="69"/>
    </location>
</feature>
<dbReference type="EMBL" id="CP104562">
    <property type="protein sequence ID" value="UXH80529.1"/>
    <property type="molecule type" value="Genomic_DNA"/>
</dbReference>
<evidence type="ECO:0000256" key="2">
    <source>
        <dbReference type="ARBA" id="ARBA00006645"/>
    </source>
</evidence>
<proteinExistence type="inferred from homology"/>
<keyword evidence="4" id="KW-0799">Topoisomerase</keyword>
<reference evidence="10" key="1">
    <citation type="submission" date="2022-10" db="EMBL/GenBank/DDBJ databases">
        <title>Characterization and whole genome sequencing of a new Roseateles species, isolated from fresh water.</title>
        <authorList>
            <person name="Guliayeva D.Y."/>
            <person name="Akhremchuk A.E."/>
            <person name="Sikolenko M.A."/>
            <person name="Valentovich L.N."/>
            <person name="Sidarenka A.V."/>
        </authorList>
    </citation>
    <scope>NUCLEOTIDE SEQUENCE</scope>
    <source>
        <strain evidence="10">BIM B-1768</strain>
    </source>
</reference>
<evidence type="ECO:0000256" key="3">
    <source>
        <dbReference type="ARBA" id="ARBA00012891"/>
    </source>
</evidence>
<feature type="domain" description="DNA topoisomerase I catalytic core eukaryotic-type" evidence="8">
    <location>
        <begin position="88"/>
        <end position="288"/>
    </location>
</feature>
<comment type="similarity">
    <text evidence="2">Belongs to the type IB topoisomerase family.</text>
</comment>
<dbReference type="InterPro" id="IPR013500">
    <property type="entry name" value="TopoI_cat_euk"/>
</dbReference>
<sequence>MSLRWVSDCEPGLRRQRAGKGFRYIDASGRSVRDPEVLRRIRALAIPPAYEQVWICAREDGHIQATARDAKGRKQYRYHADWMALRGDNKFGSLTDFAAGLPRLRRQVQRRLGDRGLGRDRVIAALVRLLDRTWMRIGHREYARTNGSYGLSTLLCRHVKVSGDALLLSFVGKSGVRHQLAVKDERVAALVRHCRDLPGQELFGYEDEQGEPHRIDASDVNDWLARVGSPTCSAKVFRTWHASVLALDLLQAQARAGRAPAAALKDVLTQVAGRLGNTVAVCRKSYVHPAVIDWASADQFDQLPVQPWMREPPSVAGLSVPERRLIGLLRATASAQVGAAASAAVVTVTASPAPSPSHAKRDTRRRSAAGRDAAQRGRASGARAPNQPTTAVKAPKGSTKQTAMAAT</sequence>
<evidence type="ECO:0000256" key="5">
    <source>
        <dbReference type="ARBA" id="ARBA00023125"/>
    </source>
</evidence>
<organism evidence="10 11">
    <name type="scientific">Roseateles amylovorans</name>
    <dbReference type="NCBI Taxonomy" id="2978473"/>
    <lineage>
        <taxon>Bacteria</taxon>
        <taxon>Pseudomonadati</taxon>
        <taxon>Pseudomonadota</taxon>
        <taxon>Betaproteobacteria</taxon>
        <taxon>Burkholderiales</taxon>
        <taxon>Sphaerotilaceae</taxon>
        <taxon>Roseateles</taxon>
    </lineage>
</organism>
<dbReference type="Pfam" id="PF01028">
    <property type="entry name" value="Topoisom_I"/>
    <property type="match status" value="1"/>
</dbReference>
<gene>
    <name evidence="10" type="ORF">N4261_11925</name>
</gene>
<name>A0ABY6B5T4_9BURK</name>
<keyword evidence="6" id="KW-0413">Isomerase</keyword>
<keyword evidence="5" id="KW-0238">DNA-binding</keyword>
<dbReference type="InterPro" id="IPR035447">
    <property type="entry name" value="DNA_topo_I_N_sf"/>
</dbReference>
<dbReference type="InterPro" id="IPR014711">
    <property type="entry name" value="TopoI_cat_a-hlx-sub_euk"/>
</dbReference>
<dbReference type="PRINTS" id="PR00416">
    <property type="entry name" value="EUTPISMRASEI"/>
</dbReference>
<feature type="region of interest" description="Disordered" evidence="7">
    <location>
        <begin position="348"/>
        <end position="407"/>
    </location>
</feature>
<dbReference type="Gene3D" id="1.10.132.120">
    <property type="match status" value="1"/>
</dbReference>
<dbReference type="InterPro" id="IPR049331">
    <property type="entry name" value="Top1B_N_bact"/>
</dbReference>
<evidence type="ECO:0000259" key="8">
    <source>
        <dbReference type="Pfam" id="PF01028"/>
    </source>
</evidence>
<dbReference type="RefSeq" id="WP_261760346.1">
    <property type="nucleotide sequence ID" value="NZ_CP104562.2"/>
</dbReference>
<evidence type="ECO:0000313" key="11">
    <source>
        <dbReference type="Proteomes" id="UP001064933"/>
    </source>
</evidence>
<dbReference type="EC" id="5.6.2.1" evidence="3"/>
<protein>
    <recommendedName>
        <fullName evidence="3">DNA topoisomerase</fullName>
        <ecNumber evidence="3">5.6.2.1</ecNumber>
    </recommendedName>
</protein>
<evidence type="ECO:0000256" key="4">
    <source>
        <dbReference type="ARBA" id="ARBA00023029"/>
    </source>
</evidence>
<evidence type="ECO:0000313" key="10">
    <source>
        <dbReference type="EMBL" id="UXH80529.1"/>
    </source>
</evidence>
<feature type="compositionally biased region" description="Polar residues" evidence="7">
    <location>
        <begin position="398"/>
        <end position="407"/>
    </location>
</feature>
<dbReference type="PROSITE" id="PS52038">
    <property type="entry name" value="TOPO_IB_2"/>
    <property type="match status" value="1"/>
</dbReference>
<feature type="compositionally biased region" description="Low complexity" evidence="7">
    <location>
        <begin position="370"/>
        <end position="384"/>
    </location>
</feature>
<comment type="catalytic activity">
    <reaction evidence="1">
        <text>ATP-independent breakage of single-stranded DNA, followed by passage and rejoining.</text>
        <dbReference type="EC" id="5.6.2.1"/>
    </reaction>
</comment>
<dbReference type="InterPro" id="IPR011010">
    <property type="entry name" value="DNA_brk_join_enz"/>
</dbReference>
<dbReference type="SUPFAM" id="SSF55869">
    <property type="entry name" value="DNA topoisomerase I domain"/>
    <property type="match status" value="1"/>
</dbReference>
<dbReference type="SUPFAM" id="SSF56349">
    <property type="entry name" value="DNA breaking-rejoining enzymes"/>
    <property type="match status" value="1"/>
</dbReference>
<dbReference type="Gene3D" id="3.30.66.10">
    <property type="entry name" value="DNA topoisomerase I domain"/>
    <property type="match status" value="1"/>
</dbReference>